<dbReference type="InterPro" id="IPR002903">
    <property type="entry name" value="RsmH"/>
</dbReference>
<name>A0A451D1Z4_9GAMM</name>
<comment type="catalytic activity">
    <reaction evidence="7">
        <text>cytidine(1402) in 16S rRNA + S-adenosyl-L-methionine = N(4)-methylcytidine(1402) in 16S rRNA + S-adenosyl-L-homocysteine + H(+)</text>
        <dbReference type="Rhea" id="RHEA:42928"/>
        <dbReference type="Rhea" id="RHEA-COMP:10286"/>
        <dbReference type="Rhea" id="RHEA-COMP:10287"/>
        <dbReference type="ChEBI" id="CHEBI:15378"/>
        <dbReference type="ChEBI" id="CHEBI:57856"/>
        <dbReference type="ChEBI" id="CHEBI:59789"/>
        <dbReference type="ChEBI" id="CHEBI:74506"/>
        <dbReference type="ChEBI" id="CHEBI:82748"/>
        <dbReference type="EC" id="2.1.1.199"/>
    </reaction>
</comment>
<evidence type="ECO:0000256" key="1">
    <source>
        <dbReference type="ARBA" id="ARBA00010396"/>
    </source>
</evidence>
<feature type="binding site" evidence="7">
    <location>
        <begin position="35"/>
        <end position="37"/>
    </location>
    <ligand>
        <name>S-adenosyl-L-methionine</name>
        <dbReference type="ChEBI" id="CHEBI:59789"/>
    </ligand>
</feature>
<comment type="function">
    <text evidence="7">Specifically methylates the N4 position of cytidine in position 1402 (C1402) of 16S rRNA.</text>
</comment>
<dbReference type="Gene3D" id="1.10.150.170">
    <property type="entry name" value="Putative methyltransferase TM0872, insert domain"/>
    <property type="match status" value="1"/>
</dbReference>
<accession>A0A451D1Z4</accession>
<dbReference type="FunFam" id="1.10.150.170:FF:000001">
    <property type="entry name" value="Ribosomal RNA small subunit methyltransferase H"/>
    <property type="match status" value="1"/>
</dbReference>
<dbReference type="SUPFAM" id="SSF53335">
    <property type="entry name" value="S-adenosyl-L-methionine-dependent methyltransferases"/>
    <property type="match status" value="1"/>
</dbReference>
<dbReference type="Pfam" id="PF01795">
    <property type="entry name" value="Methyltransf_5"/>
    <property type="match status" value="1"/>
</dbReference>
<dbReference type="Proteomes" id="UP000294412">
    <property type="component" value="Chromosome"/>
</dbReference>
<keyword evidence="4 7" id="KW-0489">Methyltransferase</keyword>
<reference evidence="8 9" key="1">
    <citation type="submission" date="2019-02" db="EMBL/GenBank/DDBJ databases">
        <authorList>
            <person name="Manzano-Marin A."/>
            <person name="Manzano-Marin A."/>
        </authorList>
    </citation>
    <scope>NUCLEOTIDE SEQUENCE [LARGE SCALE GENOMIC DNA]</scope>
    <source>
        <strain evidence="8 9">ErCicuneomaculata</strain>
    </source>
</reference>
<evidence type="ECO:0000256" key="5">
    <source>
        <dbReference type="ARBA" id="ARBA00022679"/>
    </source>
</evidence>
<comment type="similarity">
    <text evidence="1 7">Belongs to the methyltransferase superfamily. RsmH family.</text>
</comment>
<dbReference type="PANTHER" id="PTHR11265">
    <property type="entry name" value="S-ADENOSYL-METHYLTRANSFERASE MRAW"/>
    <property type="match status" value="1"/>
</dbReference>
<feature type="binding site" evidence="7">
    <location>
        <position position="55"/>
    </location>
    <ligand>
        <name>S-adenosyl-L-methionine</name>
        <dbReference type="ChEBI" id="CHEBI:59789"/>
    </ligand>
</feature>
<dbReference type="GO" id="GO:0070475">
    <property type="term" value="P:rRNA base methylation"/>
    <property type="evidence" value="ECO:0007669"/>
    <property type="project" value="UniProtKB-UniRule"/>
</dbReference>
<dbReference type="SUPFAM" id="SSF81799">
    <property type="entry name" value="Putative methyltransferase TM0872, insert domain"/>
    <property type="match status" value="1"/>
</dbReference>
<dbReference type="RefSeq" id="WP_157993435.1">
    <property type="nucleotide sequence ID" value="NZ_LR217703.1"/>
</dbReference>
<dbReference type="OrthoDB" id="9806637at2"/>
<evidence type="ECO:0000313" key="9">
    <source>
        <dbReference type="Proteomes" id="UP000294412"/>
    </source>
</evidence>
<dbReference type="PANTHER" id="PTHR11265:SF0">
    <property type="entry name" value="12S RRNA N4-METHYLCYTIDINE METHYLTRANSFERASE"/>
    <property type="match status" value="1"/>
</dbReference>
<evidence type="ECO:0000256" key="4">
    <source>
        <dbReference type="ARBA" id="ARBA00022603"/>
    </source>
</evidence>
<feature type="binding site" evidence="7">
    <location>
        <position position="101"/>
    </location>
    <ligand>
        <name>S-adenosyl-L-methionine</name>
        <dbReference type="ChEBI" id="CHEBI:59789"/>
    </ligand>
</feature>
<dbReference type="AlphaFoldDB" id="A0A451D1Z4"/>
<sequence length="311" mass="35070">MKEIFQHIPVLLHEAVSGLNIHPNGVYIDGTFGRGGHSRAILSQLGEYGHLYAMDCDPQAISSASKIIDPRFTIIHGLFSSMVEYVKEHGLIRNIDGIILDLGISSPQIDDAERGFSFMRDGPLDMRMNPMCGHSAAIWLRKATEQQITFVLKNFGEERFAKRIAHAIVQCNKNDPIIRTTDLVNVINSAIPFKDKFKHPAKRSFQAIRILVNNEIEEIKQVLRGALSVLKEGGRLSIITFHSLEDRLVKCFIRDYSGKIQIPHGLPISDIQLNLLRKRYFKPICKSVPSRSEIANNPRARSALLRVAERI</sequence>
<keyword evidence="6 7" id="KW-0949">S-adenosyl-L-methionine</keyword>
<keyword evidence="5 7" id="KW-0808">Transferase</keyword>
<evidence type="ECO:0000256" key="7">
    <source>
        <dbReference type="HAMAP-Rule" id="MF_01007"/>
    </source>
</evidence>
<proteinExistence type="inferred from homology"/>
<feature type="binding site" evidence="7">
    <location>
        <position position="79"/>
    </location>
    <ligand>
        <name>S-adenosyl-L-methionine</name>
        <dbReference type="ChEBI" id="CHEBI:59789"/>
    </ligand>
</feature>
<dbReference type="EMBL" id="LR217703">
    <property type="protein sequence ID" value="VFP79654.1"/>
    <property type="molecule type" value="Genomic_DNA"/>
</dbReference>
<dbReference type="EC" id="2.1.1.199" evidence="7"/>
<comment type="subcellular location">
    <subcellularLocation>
        <location evidence="7">Cytoplasm</location>
    </subcellularLocation>
</comment>
<evidence type="ECO:0000256" key="2">
    <source>
        <dbReference type="ARBA" id="ARBA00022490"/>
    </source>
</evidence>
<evidence type="ECO:0000256" key="3">
    <source>
        <dbReference type="ARBA" id="ARBA00022552"/>
    </source>
</evidence>
<dbReference type="PIRSF" id="PIRSF004486">
    <property type="entry name" value="MraW"/>
    <property type="match status" value="1"/>
</dbReference>
<keyword evidence="3 7" id="KW-0698">rRNA processing</keyword>
<dbReference type="InterPro" id="IPR023397">
    <property type="entry name" value="SAM-dep_MeTrfase_MraW_recog"/>
</dbReference>
<keyword evidence="2 7" id="KW-0963">Cytoplasm</keyword>
<evidence type="ECO:0000313" key="8">
    <source>
        <dbReference type="EMBL" id="VFP79654.1"/>
    </source>
</evidence>
<gene>
    <name evidence="7 8" type="primary">rsmH</name>
    <name evidence="8" type="ORF">ERCICUMA2628_204</name>
</gene>
<dbReference type="GO" id="GO:0005737">
    <property type="term" value="C:cytoplasm"/>
    <property type="evidence" value="ECO:0007669"/>
    <property type="project" value="UniProtKB-SubCell"/>
</dbReference>
<protein>
    <recommendedName>
        <fullName evidence="7">Ribosomal RNA small subunit methyltransferase H</fullName>
        <ecNumber evidence="7">2.1.1.199</ecNumber>
    </recommendedName>
    <alternativeName>
        <fullName evidence="7">16S rRNA m(4)C1402 methyltransferase</fullName>
    </alternativeName>
    <alternativeName>
        <fullName evidence="7">rRNA (cytosine-N(4)-)-methyltransferase RsmH</fullName>
    </alternativeName>
</protein>
<evidence type="ECO:0000256" key="6">
    <source>
        <dbReference type="ARBA" id="ARBA00022691"/>
    </source>
</evidence>
<feature type="binding site" evidence="7">
    <location>
        <position position="108"/>
    </location>
    <ligand>
        <name>S-adenosyl-L-methionine</name>
        <dbReference type="ChEBI" id="CHEBI:59789"/>
    </ligand>
</feature>
<dbReference type="Gene3D" id="3.40.50.150">
    <property type="entry name" value="Vaccinia Virus protein VP39"/>
    <property type="match status" value="1"/>
</dbReference>
<dbReference type="HAMAP" id="MF_01007">
    <property type="entry name" value="16SrRNA_methyltr_H"/>
    <property type="match status" value="1"/>
</dbReference>
<dbReference type="GO" id="GO:0071424">
    <property type="term" value="F:rRNA (cytosine-N4-)-methyltransferase activity"/>
    <property type="evidence" value="ECO:0007669"/>
    <property type="project" value="UniProtKB-UniRule"/>
</dbReference>
<organism evidence="8 9">
    <name type="scientific">Candidatus Erwinia haradaeae</name>
    <dbReference type="NCBI Taxonomy" id="1922217"/>
    <lineage>
        <taxon>Bacteria</taxon>
        <taxon>Pseudomonadati</taxon>
        <taxon>Pseudomonadota</taxon>
        <taxon>Gammaproteobacteria</taxon>
        <taxon>Enterobacterales</taxon>
        <taxon>Erwiniaceae</taxon>
        <taxon>Erwinia</taxon>
    </lineage>
</organism>
<dbReference type="NCBIfam" id="TIGR00006">
    <property type="entry name" value="16S rRNA (cytosine(1402)-N(4))-methyltransferase RsmH"/>
    <property type="match status" value="1"/>
</dbReference>
<dbReference type="InterPro" id="IPR029063">
    <property type="entry name" value="SAM-dependent_MTases_sf"/>
</dbReference>